<dbReference type="PANTHER" id="PTHR43857:SF1">
    <property type="entry name" value="YJGH FAMILY PROTEIN"/>
    <property type="match status" value="1"/>
</dbReference>
<dbReference type="Proteomes" id="UP001589865">
    <property type="component" value="Unassembled WGS sequence"/>
</dbReference>
<protein>
    <submittedName>
        <fullName evidence="1">Rid family hydrolase</fullName>
    </submittedName>
</protein>
<dbReference type="GO" id="GO:0016787">
    <property type="term" value="F:hydrolase activity"/>
    <property type="evidence" value="ECO:0007669"/>
    <property type="project" value="UniProtKB-KW"/>
</dbReference>
<proteinExistence type="predicted"/>
<sequence length="140" mass="15174">MVEVIKVKSGSKFEDAQNYSRIVTVGDLIFVSNTAGIDYETREISPDAGEQCTKALQNIEGALAAVGATLSDIVKVVRHIPNRDDKDKVGEAFARAFQGIDPTSTTLCTPLSSDIYKVELEVIAYRGAGEAAQQRLRIKV</sequence>
<dbReference type="InterPro" id="IPR006175">
    <property type="entry name" value="YjgF/YER057c/UK114"/>
</dbReference>
<keyword evidence="1" id="KW-0378">Hydrolase</keyword>
<dbReference type="EMBL" id="JBHLUN010000002">
    <property type="protein sequence ID" value="MFC0407269.1"/>
    <property type="molecule type" value="Genomic_DNA"/>
</dbReference>
<reference evidence="1 2" key="1">
    <citation type="submission" date="2024-09" db="EMBL/GenBank/DDBJ databases">
        <authorList>
            <person name="Sun Q."/>
            <person name="Mori K."/>
        </authorList>
    </citation>
    <scope>NUCLEOTIDE SEQUENCE [LARGE SCALE GENOMIC DNA]</scope>
    <source>
        <strain evidence="1 2">TBRC 5777</strain>
    </source>
</reference>
<name>A0ABV6JNJ0_9PROT</name>
<evidence type="ECO:0000313" key="1">
    <source>
        <dbReference type="EMBL" id="MFC0407269.1"/>
    </source>
</evidence>
<organism evidence="1 2">
    <name type="scientific">Roseomonas elaeocarpi</name>
    <dbReference type="NCBI Taxonomy" id="907779"/>
    <lineage>
        <taxon>Bacteria</taxon>
        <taxon>Pseudomonadati</taxon>
        <taxon>Pseudomonadota</taxon>
        <taxon>Alphaproteobacteria</taxon>
        <taxon>Acetobacterales</taxon>
        <taxon>Roseomonadaceae</taxon>
        <taxon>Roseomonas</taxon>
    </lineage>
</organism>
<dbReference type="RefSeq" id="WP_377042965.1">
    <property type="nucleotide sequence ID" value="NZ_JBHLUN010000002.1"/>
</dbReference>
<dbReference type="Gene3D" id="3.30.1330.40">
    <property type="entry name" value="RutC-like"/>
    <property type="match status" value="1"/>
</dbReference>
<evidence type="ECO:0000313" key="2">
    <source>
        <dbReference type="Proteomes" id="UP001589865"/>
    </source>
</evidence>
<comment type="caution">
    <text evidence="1">The sequence shown here is derived from an EMBL/GenBank/DDBJ whole genome shotgun (WGS) entry which is preliminary data.</text>
</comment>
<keyword evidence="2" id="KW-1185">Reference proteome</keyword>
<dbReference type="InterPro" id="IPR035959">
    <property type="entry name" value="RutC-like_sf"/>
</dbReference>
<dbReference type="SUPFAM" id="SSF55298">
    <property type="entry name" value="YjgF-like"/>
    <property type="match status" value="1"/>
</dbReference>
<dbReference type="PANTHER" id="PTHR43857">
    <property type="entry name" value="BLR7761 PROTEIN"/>
    <property type="match status" value="1"/>
</dbReference>
<accession>A0ABV6JNJ0</accession>
<gene>
    <name evidence="1" type="ORF">ACFFGY_03350</name>
</gene>
<dbReference type="Pfam" id="PF01042">
    <property type="entry name" value="Ribonuc_L-PSP"/>
    <property type="match status" value="1"/>
</dbReference>